<accession>M2B2Q9</accession>
<protein>
    <submittedName>
        <fullName evidence="1">Uncharacterized protein</fullName>
    </submittedName>
</protein>
<name>M2B2Q9_9BACT</name>
<sequence length="48" mass="5237">MNTACQKLINNWKVEALITLAQSKGLCLMTAQDLAAKVAAEEKEKETS</sequence>
<evidence type="ECO:0000313" key="1">
    <source>
        <dbReference type="EMBL" id="EMB16048.1"/>
    </source>
</evidence>
<comment type="caution">
    <text evidence="1">The sequence shown here is derived from an EMBL/GenBank/DDBJ whole genome shotgun (WGS) entry which is preliminary data.</text>
</comment>
<dbReference type="AlphaFoldDB" id="M2B2Q9"/>
<dbReference type="Proteomes" id="UP000011529">
    <property type="component" value="Unassembled WGS sequence"/>
</dbReference>
<dbReference type="EMBL" id="ANMO01000137">
    <property type="protein sequence ID" value="EMB16048.1"/>
    <property type="molecule type" value="Genomic_DNA"/>
</dbReference>
<keyword evidence="2" id="KW-1185">Reference proteome</keyword>
<evidence type="ECO:0000313" key="2">
    <source>
        <dbReference type="Proteomes" id="UP000011529"/>
    </source>
</evidence>
<gene>
    <name evidence="1" type="ORF">RE6C_03214</name>
</gene>
<dbReference type="RefSeq" id="WP_008657865.1">
    <property type="nucleotide sequence ID" value="NZ_ANMO01000137.1"/>
</dbReference>
<proteinExistence type="predicted"/>
<reference evidence="1" key="1">
    <citation type="submission" date="2012-11" db="EMBL/GenBank/DDBJ databases">
        <title>Permanent draft genomes of Rhodopirellula europaea strain SH398 and 6C.</title>
        <authorList>
            <person name="Richter M."/>
            <person name="Richter-Heitmann T."/>
            <person name="Frank C."/>
            <person name="Harder J."/>
            <person name="Glockner F.O."/>
        </authorList>
    </citation>
    <scope>NUCLEOTIDE SEQUENCE</scope>
    <source>
        <strain evidence="1">6C</strain>
    </source>
</reference>
<reference evidence="1" key="2">
    <citation type="journal article" date="2013" name="Mar. Genomics">
        <title>Expression of sulfatases in Rhodopirellula baltica and the diversity of sulfatases in the genus Rhodopirellula.</title>
        <authorList>
            <person name="Wegner C.E."/>
            <person name="Richter-Heitmann T."/>
            <person name="Klindworth A."/>
            <person name="Klockow C."/>
            <person name="Richter M."/>
            <person name="Achstetter T."/>
            <person name="Glockner F.O."/>
            <person name="Harder J."/>
        </authorList>
    </citation>
    <scope>NUCLEOTIDE SEQUENCE [LARGE SCALE GENOMIC DNA]</scope>
    <source>
        <strain evidence="1">6C</strain>
    </source>
</reference>
<organism evidence="1 2">
    <name type="scientific">Rhodopirellula europaea 6C</name>
    <dbReference type="NCBI Taxonomy" id="1263867"/>
    <lineage>
        <taxon>Bacteria</taxon>
        <taxon>Pseudomonadati</taxon>
        <taxon>Planctomycetota</taxon>
        <taxon>Planctomycetia</taxon>
        <taxon>Pirellulales</taxon>
        <taxon>Pirellulaceae</taxon>
        <taxon>Rhodopirellula</taxon>
    </lineage>
</organism>